<evidence type="ECO:0000259" key="8">
    <source>
        <dbReference type="SMART" id="SM00919"/>
    </source>
</evidence>
<dbReference type="Gene3D" id="3.40.50.720">
    <property type="entry name" value="NAD(P)-binding Rossmann-like Domain"/>
    <property type="match status" value="1"/>
</dbReference>
<feature type="active site" description="Proton donor" evidence="5">
    <location>
        <position position="36"/>
    </location>
</feature>
<dbReference type="PROSITE" id="PS00331">
    <property type="entry name" value="MALIC_ENZYMES"/>
    <property type="match status" value="1"/>
</dbReference>
<dbReference type="STRING" id="1888891.DSOL_1472"/>
<feature type="active site" description="Proton acceptor" evidence="5">
    <location>
        <position position="91"/>
    </location>
</feature>
<protein>
    <submittedName>
        <fullName evidence="10">NADP-dependent malic enzyme</fullName>
    </submittedName>
</protein>
<evidence type="ECO:0000256" key="3">
    <source>
        <dbReference type="ARBA" id="ARBA00022723"/>
    </source>
</evidence>
<dbReference type="InterPro" id="IPR015884">
    <property type="entry name" value="Malic_enzyme_CS"/>
</dbReference>
<dbReference type="InterPro" id="IPR001891">
    <property type="entry name" value="Malic_OxRdtase"/>
</dbReference>
<evidence type="ECO:0000256" key="7">
    <source>
        <dbReference type="PIRSR" id="PIRSR000106-3"/>
    </source>
</evidence>
<reference evidence="10 11" key="1">
    <citation type="submission" date="2016-09" db="EMBL/GenBank/DDBJ databases">
        <title>Complete genome of Desulfosporosinus sp. OL.</title>
        <authorList>
            <person name="Mardanov A."/>
            <person name="Beletsky A."/>
            <person name="Panova A."/>
            <person name="Karnachuk O."/>
            <person name="Ravin N."/>
        </authorList>
    </citation>
    <scope>NUCLEOTIDE SEQUENCE [LARGE SCALE GENOMIC DNA]</scope>
    <source>
        <strain evidence="10 11">OL</strain>
    </source>
</reference>
<feature type="binding site" evidence="7">
    <location>
        <position position="133"/>
    </location>
    <ligand>
        <name>a divalent metal cation</name>
        <dbReference type="ChEBI" id="CHEBI:60240"/>
    </ligand>
</feature>
<comment type="caution">
    <text evidence="10">The sequence shown here is derived from an EMBL/GenBank/DDBJ whole genome shotgun (WGS) entry which is preliminary data.</text>
</comment>
<dbReference type="GO" id="GO:0051287">
    <property type="term" value="F:NAD binding"/>
    <property type="evidence" value="ECO:0007669"/>
    <property type="project" value="InterPro"/>
</dbReference>
<feature type="binding site" evidence="7">
    <location>
        <position position="134"/>
    </location>
    <ligand>
        <name>a divalent metal cation</name>
        <dbReference type="ChEBI" id="CHEBI:60240"/>
    </ligand>
</feature>
<name>A0A1Q8QZJ3_9FIRM</name>
<comment type="cofactor">
    <cofactor evidence="1">
        <name>Mn(2+)</name>
        <dbReference type="ChEBI" id="CHEBI:29035"/>
    </cofactor>
</comment>
<dbReference type="SMART" id="SM01274">
    <property type="entry name" value="malic"/>
    <property type="match status" value="1"/>
</dbReference>
<dbReference type="Pfam" id="PF00390">
    <property type="entry name" value="malic"/>
    <property type="match status" value="1"/>
</dbReference>
<accession>A0A1Q8QZJ3</accession>
<dbReference type="InterPro" id="IPR045213">
    <property type="entry name" value="Malic_NAD-bd_bact_type"/>
</dbReference>
<proteinExistence type="inferred from homology"/>
<dbReference type="EMBL" id="MLBF01000007">
    <property type="protein sequence ID" value="OLN32721.1"/>
    <property type="molecule type" value="Genomic_DNA"/>
</dbReference>
<evidence type="ECO:0000256" key="6">
    <source>
        <dbReference type="PIRSR" id="PIRSR000106-2"/>
    </source>
</evidence>
<dbReference type="InterPro" id="IPR046346">
    <property type="entry name" value="Aminoacid_DH-like_N_sf"/>
</dbReference>
<dbReference type="InterPro" id="IPR037062">
    <property type="entry name" value="Malic_N_dom_sf"/>
</dbReference>
<dbReference type="GO" id="GO:0046872">
    <property type="term" value="F:metal ion binding"/>
    <property type="evidence" value="ECO:0007669"/>
    <property type="project" value="UniProtKB-KW"/>
</dbReference>
<feature type="binding site" evidence="7">
    <location>
        <position position="159"/>
    </location>
    <ligand>
        <name>a divalent metal cation</name>
        <dbReference type="ChEBI" id="CHEBI:60240"/>
    </ligand>
</feature>
<dbReference type="CDD" id="cd05311">
    <property type="entry name" value="NAD_bind_2_malic_enz"/>
    <property type="match status" value="1"/>
</dbReference>
<dbReference type="AlphaFoldDB" id="A0A1Q8QZJ3"/>
<evidence type="ECO:0000256" key="1">
    <source>
        <dbReference type="ARBA" id="ARBA00001936"/>
    </source>
</evidence>
<dbReference type="InterPro" id="IPR012302">
    <property type="entry name" value="Malic_NAD-bd"/>
</dbReference>
<dbReference type="InterPro" id="IPR036291">
    <property type="entry name" value="NAD(P)-bd_dom_sf"/>
</dbReference>
<dbReference type="InterPro" id="IPR051674">
    <property type="entry name" value="Malate_Decarboxylase"/>
</dbReference>
<dbReference type="PANTHER" id="PTHR43237">
    <property type="entry name" value="NADP-DEPENDENT MALIC ENZYME"/>
    <property type="match status" value="1"/>
</dbReference>
<feature type="binding site" evidence="6">
    <location>
        <position position="286"/>
    </location>
    <ligand>
        <name>(S)-malate</name>
        <dbReference type="ChEBI" id="CHEBI:15589"/>
    </ligand>
</feature>
<dbReference type="RefSeq" id="WP_075364182.1">
    <property type="nucleotide sequence ID" value="NZ_MLBF01000007.1"/>
</dbReference>
<organism evidence="10 11">
    <name type="scientific">Desulfosporosinus metallidurans</name>
    <dbReference type="NCBI Taxonomy" id="1888891"/>
    <lineage>
        <taxon>Bacteria</taxon>
        <taxon>Bacillati</taxon>
        <taxon>Bacillota</taxon>
        <taxon>Clostridia</taxon>
        <taxon>Eubacteriales</taxon>
        <taxon>Desulfitobacteriaceae</taxon>
        <taxon>Desulfosporosinus</taxon>
    </lineage>
</organism>
<comment type="cofactor">
    <cofactor evidence="7">
        <name>Mg(2+)</name>
        <dbReference type="ChEBI" id="CHEBI:18420"/>
    </cofactor>
    <cofactor evidence="7">
        <name>Mn(2+)</name>
        <dbReference type="ChEBI" id="CHEBI:29035"/>
    </cofactor>
    <text evidence="7">Divalent metal cations. Prefers magnesium or manganese.</text>
</comment>
<dbReference type="FunFam" id="3.40.50.720:FF:000095">
    <property type="entry name" value="NADP-dependent malic enzyme"/>
    <property type="match status" value="1"/>
</dbReference>
<sequence>MGLREDALKLHKDNKGKIAVVSKVPVRNGNDLSLAYSPGVAEPCLEIAKEPALVNVYTNRENLVAVVSTGSAVLGLGNIGGRAAMPVMEGKGILFKTFGDVDAFPICLDTQDSDKVIEVVKLLEPTFGGINLEDIKAPECFYIEEKLKEIYDGPIFHDDQHGTAVVTMAGLVNALKFVKKDLEDVKIVVNGAGAAGMAIVKLLMSMGLQKVIMCDTKGTIYEGRSEGMNKYKVEIALKTNRELLKGNLADALVGADVFIGVSGAKLVSLEMVKSMAKDPIVFAQANPEPEIWPEAAKEAGASVVGTGRSDYTNQVNNVLAFPGIFRGTIDAGAKEINEEMKVAAAYAIANIVSSDELNAEYVIPKAFDLRVGPAVAAAVAKAAMDTGAATRKVDPEEVAANLREFYEGK</sequence>
<dbReference type="FunFam" id="3.40.50.10380:FF:000003">
    <property type="entry name" value="NADP-dependent malic enzyme"/>
    <property type="match status" value="1"/>
</dbReference>
<comment type="similarity">
    <text evidence="2">Belongs to the malic enzymes family.</text>
</comment>
<dbReference type="PIRSF" id="PIRSF000106">
    <property type="entry name" value="ME"/>
    <property type="match status" value="1"/>
</dbReference>
<dbReference type="SUPFAM" id="SSF51735">
    <property type="entry name" value="NAD(P)-binding Rossmann-fold domains"/>
    <property type="match status" value="1"/>
</dbReference>
<feature type="domain" description="Malic enzyme N-terminal" evidence="9">
    <location>
        <begin position="15"/>
        <end position="148"/>
    </location>
</feature>
<dbReference type="GO" id="GO:0004470">
    <property type="term" value="F:malic enzyme activity"/>
    <property type="evidence" value="ECO:0007669"/>
    <property type="project" value="InterPro"/>
</dbReference>
<evidence type="ECO:0000256" key="4">
    <source>
        <dbReference type="ARBA" id="ARBA00023002"/>
    </source>
</evidence>
<dbReference type="InterPro" id="IPR012301">
    <property type="entry name" value="Malic_N_dom"/>
</dbReference>
<feature type="domain" description="Malic enzyme NAD-binding" evidence="8">
    <location>
        <begin position="160"/>
        <end position="384"/>
    </location>
</feature>
<evidence type="ECO:0000313" key="10">
    <source>
        <dbReference type="EMBL" id="OLN32721.1"/>
    </source>
</evidence>
<keyword evidence="4" id="KW-0560">Oxidoreductase</keyword>
<feature type="binding site" evidence="6">
    <location>
        <position position="316"/>
    </location>
    <ligand>
        <name>(S)-malate</name>
        <dbReference type="ChEBI" id="CHEBI:15589"/>
    </ligand>
</feature>
<evidence type="ECO:0000259" key="9">
    <source>
        <dbReference type="SMART" id="SM01274"/>
    </source>
</evidence>
<dbReference type="PANTHER" id="PTHR43237:SF4">
    <property type="entry name" value="NADP-DEPENDENT MALIC ENZYME"/>
    <property type="match status" value="1"/>
</dbReference>
<dbReference type="GO" id="GO:0016616">
    <property type="term" value="F:oxidoreductase activity, acting on the CH-OH group of donors, NAD or NADP as acceptor"/>
    <property type="evidence" value="ECO:0007669"/>
    <property type="project" value="InterPro"/>
</dbReference>
<dbReference type="SUPFAM" id="SSF53223">
    <property type="entry name" value="Aminoacid dehydrogenase-like, N-terminal domain"/>
    <property type="match status" value="1"/>
</dbReference>
<dbReference type="Gene3D" id="3.40.50.10380">
    <property type="entry name" value="Malic enzyme, N-terminal domain"/>
    <property type="match status" value="1"/>
</dbReference>
<evidence type="ECO:0000256" key="5">
    <source>
        <dbReference type="PIRSR" id="PIRSR000106-1"/>
    </source>
</evidence>
<dbReference type="Proteomes" id="UP000186102">
    <property type="component" value="Unassembled WGS sequence"/>
</dbReference>
<dbReference type="OrthoDB" id="9805787at2"/>
<gene>
    <name evidence="10" type="ORF">DSOL_1472</name>
</gene>
<evidence type="ECO:0000256" key="2">
    <source>
        <dbReference type="ARBA" id="ARBA00008785"/>
    </source>
</evidence>
<dbReference type="SMART" id="SM00919">
    <property type="entry name" value="Malic_M"/>
    <property type="match status" value="1"/>
</dbReference>
<evidence type="ECO:0000313" key="11">
    <source>
        <dbReference type="Proteomes" id="UP000186102"/>
    </source>
</evidence>
<keyword evidence="3 7" id="KW-0479">Metal-binding</keyword>
<keyword evidence="11" id="KW-1185">Reference proteome</keyword>
<dbReference type="Pfam" id="PF03949">
    <property type="entry name" value="Malic_M"/>
    <property type="match status" value="1"/>
</dbReference>